<dbReference type="Gene3D" id="3.30.1310.10">
    <property type="entry name" value="Nucleoid-associated protein YbaB-like domain"/>
    <property type="match status" value="1"/>
</dbReference>
<dbReference type="InterPro" id="IPR004401">
    <property type="entry name" value="YbaB/EbfC"/>
</dbReference>
<accession>A0A917YWJ3</accession>
<reference evidence="1" key="1">
    <citation type="journal article" date="2014" name="Int. J. Syst. Evol. Microbiol.">
        <title>Complete genome sequence of Corynebacterium casei LMG S-19264T (=DSM 44701T), isolated from a smear-ripened cheese.</title>
        <authorList>
            <consortium name="US DOE Joint Genome Institute (JGI-PGF)"/>
            <person name="Walter F."/>
            <person name="Albersmeier A."/>
            <person name="Kalinowski J."/>
            <person name="Ruckert C."/>
        </authorList>
    </citation>
    <scope>NUCLEOTIDE SEQUENCE</scope>
    <source>
        <strain evidence="1">CGMCC 4.7368</strain>
    </source>
</reference>
<dbReference type="SUPFAM" id="SSF82607">
    <property type="entry name" value="YbaB-like"/>
    <property type="match status" value="1"/>
</dbReference>
<proteinExistence type="predicted"/>
<dbReference type="Pfam" id="PF02575">
    <property type="entry name" value="YbaB_DNA_bd"/>
    <property type="match status" value="1"/>
</dbReference>
<name>A0A917YWJ3_9ACTN</name>
<dbReference type="EMBL" id="BMNH01000006">
    <property type="protein sequence ID" value="GGO68676.1"/>
    <property type="molecule type" value="Genomic_DNA"/>
</dbReference>
<dbReference type="Proteomes" id="UP000646523">
    <property type="component" value="Unassembled WGS sequence"/>
</dbReference>
<protein>
    <recommendedName>
        <fullName evidence="3">YbaB/EbfC family DNA-binding protein</fullName>
    </recommendedName>
</protein>
<comment type="caution">
    <text evidence="1">The sequence shown here is derived from an EMBL/GenBank/DDBJ whole genome shotgun (WGS) entry which is preliminary data.</text>
</comment>
<evidence type="ECO:0008006" key="3">
    <source>
        <dbReference type="Google" id="ProtNLM"/>
    </source>
</evidence>
<dbReference type="InterPro" id="IPR036894">
    <property type="entry name" value="YbaB-like_sf"/>
</dbReference>
<reference evidence="1" key="2">
    <citation type="submission" date="2020-09" db="EMBL/GenBank/DDBJ databases">
        <authorList>
            <person name="Sun Q."/>
            <person name="Zhou Y."/>
        </authorList>
    </citation>
    <scope>NUCLEOTIDE SEQUENCE</scope>
    <source>
        <strain evidence="1">CGMCC 4.7368</strain>
    </source>
</reference>
<dbReference type="AlphaFoldDB" id="A0A917YWJ3"/>
<dbReference type="GO" id="GO:0003677">
    <property type="term" value="F:DNA binding"/>
    <property type="evidence" value="ECO:0007669"/>
    <property type="project" value="InterPro"/>
</dbReference>
<dbReference type="RefSeq" id="WP_189124491.1">
    <property type="nucleotide sequence ID" value="NZ_BMNH01000006.1"/>
</dbReference>
<sequence>MNAFDDTLAELVAVVEQQVLHIGELPQRLGELEAVSRSADGLVSVTVGFGGQVRAIELDPGVYRRMSSAELADRIVEQLGRAGAAVSDLAEELVAPLLPEGVRYGDVFEPDQINLNAFLPPGLDVSTR</sequence>
<organism evidence="1 2">
    <name type="scientific">Nonomuraea cavernae</name>
    <dbReference type="NCBI Taxonomy" id="2045107"/>
    <lineage>
        <taxon>Bacteria</taxon>
        <taxon>Bacillati</taxon>
        <taxon>Actinomycetota</taxon>
        <taxon>Actinomycetes</taxon>
        <taxon>Streptosporangiales</taxon>
        <taxon>Streptosporangiaceae</taxon>
        <taxon>Nonomuraea</taxon>
    </lineage>
</organism>
<evidence type="ECO:0000313" key="1">
    <source>
        <dbReference type="EMBL" id="GGO68676.1"/>
    </source>
</evidence>
<gene>
    <name evidence="1" type="ORF">GCM10012289_28000</name>
</gene>
<keyword evidence="2" id="KW-1185">Reference proteome</keyword>
<evidence type="ECO:0000313" key="2">
    <source>
        <dbReference type="Proteomes" id="UP000646523"/>
    </source>
</evidence>